<dbReference type="InterPro" id="IPR023393">
    <property type="entry name" value="START-like_dom_sf"/>
</dbReference>
<keyword evidence="1" id="KW-0732">Signal</keyword>
<name>A0ABW5YFR6_9SPHI</name>
<dbReference type="SUPFAM" id="SSF55961">
    <property type="entry name" value="Bet v1-like"/>
    <property type="match status" value="1"/>
</dbReference>
<sequence length="212" mass="23666">MKLKLLAFFALTFTANMALAQSNWTFKTQSGDIKVYVDKESPMKVKPIKVESTFSATPVQLAAILLDIKNYPDWAYKIKSAAVVKQVSATDLYYYAIVDMPWPAQNRDFAAHISVTQDPATKVITVDAPSIADLVPQKEDLVRVKKSTGKWILTPDGAHQTKVTYYLTLEPDGGAPAWIINIFVSDGPMQSFKKLKEQVQKPAYRNVALPLR</sequence>
<accession>A0ABW5YFR6</accession>
<protein>
    <submittedName>
        <fullName evidence="3">START domain-containing protein</fullName>
    </submittedName>
</protein>
<dbReference type="PANTHER" id="PTHR19308">
    <property type="entry name" value="PHOSPHATIDYLCHOLINE TRANSFER PROTEIN"/>
    <property type="match status" value="1"/>
</dbReference>
<comment type="caution">
    <text evidence="3">The sequence shown here is derived from an EMBL/GenBank/DDBJ whole genome shotgun (WGS) entry which is preliminary data.</text>
</comment>
<evidence type="ECO:0000313" key="3">
    <source>
        <dbReference type="EMBL" id="MFD2874101.1"/>
    </source>
</evidence>
<feature type="signal peptide" evidence="1">
    <location>
        <begin position="1"/>
        <end position="20"/>
    </location>
</feature>
<dbReference type="SMART" id="SM00234">
    <property type="entry name" value="START"/>
    <property type="match status" value="1"/>
</dbReference>
<reference evidence="4" key="1">
    <citation type="journal article" date="2019" name="Int. J. Syst. Evol. Microbiol.">
        <title>The Global Catalogue of Microorganisms (GCM) 10K type strain sequencing project: providing services to taxonomists for standard genome sequencing and annotation.</title>
        <authorList>
            <consortium name="The Broad Institute Genomics Platform"/>
            <consortium name="The Broad Institute Genome Sequencing Center for Infectious Disease"/>
            <person name="Wu L."/>
            <person name="Ma J."/>
        </authorList>
    </citation>
    <scope>NUCLEOTIDE SEQUENCE [LARGE SCALE GENOMIC DNA]</scope>
    <source>
        <strain evidence="4">KCTC 22437</strain>
    </source>
</reference>
<dbReference type="Proteomes" id="UP001597557">
    <property type="component" value="Unassembled WGS sequence"/>
</dbReference>
<evidence type="ECO:0000259" key="2">
    <source>
        <dbReference type="PROSITE" id="PS50848"/>
    </source>
</evidence>
<dbReference type="RefSeq" id="WP_377188109.1">
    <property type="nucleotide sequence ID" value="NZ_JBHUPD010000003.1"/>
</dbReference>
<evidence type="ECO:0000313" key="4">
    <source>
        <dbReference type="Proteomes" id="UP001597557"/>
    </source>
</evidence>
<dbReference type="InterPro" id="IPR051213">
    <property type="entry name" value="START_lipid_transfer"/>
</dbReference>
<evidence type="ECO:0000256" key="1">
    <source>
        <dbReference type="SAM" id="SignalP"/>
    </source>
</evidence>
<proteinExistence type="predicted"/>
<feature type="domain" description="START" evidence="2">
    <location>
        <begin position="21"/>
        <end position="204"/>
    </location>
</feature>
<dbReference type="PROSITE" id="PS50848">
    <property type="entry name" value="START"/>
    <property type="match status" value="1"/>
</dbReference>
<dbReference type="Pfam" id="PF01852">
    <property type="entry name" value="START"/>
    <property type="match status" value="1"/>
</dbReference>
<dbReference type="PANTHER" id="PTHR19308:SF14">
    <property type="entry name" value="START DOMAIN-CONTAINING PROTEIN"/>
    <property type="match status" value="1"/>
</dbReference>
<keyword evidence="4" id="KW-1185">Reference proteome</keyword>
<organism evidence="3 4">
    <name type="scientific">Mucilaginibacter ximonensis</name>
    <dbReference type="NCBI Taxonomy" id="538021"/>
    <lineage>
        <taxon>Bacteria</taxon>
        <taxon>Pseudomonadati</taxon>
        <taxon>Bacteroidota</taxon>
        <taxon>Sphingobacteriia</taxon>
        <taxon>Sphingobacteriales</taxon>
        <taxon>Sphingobacteriaceae</taxon>
        <taxon>Mucilaginibacter</taxon>
    </lineage>
</organism>
<dbReference type="Gene3D" id="3.30.530.20">
    <property type="match status" value="1"/>
</dbReference>
<dbReference type="EMBL" id="JBHUPD010000003">
    <property type="protein sequence ID" value="MFD2874101.1"/>
    <property type="molecule type" value="Genomic_DNA"/>
</dbReference>
<dbReference type="PIRSF" id="PIRSF039033">
    <property type="entry name" value="START_dom"/>
    <property type="match status" value="1"/>
</dbReference>
<dbReference type="InterPro" id="IPR028347">
    <property type="entry name" value="START_dom_prot"/>
</dbReference>
<feature type="chain" id="PRO_5046205136" evidence="1">
    <location>
        <begin position="21"/>
        <end position="212"/>
    </location>
</feature>
<dbReference type="InterPro" id="IPR002913">
    <property type="entry name" value="START_lipid-bd_dom"/>
</dbReference>
<gene>
    <name evidence="3" type="ORF">ACFS5N_16585</name>
</gene>